<organism evidence="2 3">
    <name type="scientific">Purpureocillium lilacinum</name>
    <name type="common">Paecilomyces lilacinus</name>
    <dbReference type="NCBI Taxonomy" id="33203"/>
    <lineage>
        <taxon>Eukaryota</taxon>
        <taxon>Fungi</taxon>
        <taxon>Dikarya</taxon>
        <taxon>Ascomycota</taxon>
        <taxon>Pezizomycotina</taxon>
        <taxon>Sordariomycetes</taxon>
        <taxon>Hypocreomycetidae</taxon>
        <taxon>Hypocreales</taxon>
        <taxon>Ophiocordycipitaceae</taxon>
        <taxon>Purpureocillium</taxon>
    </lineage>
</organism>
<gene>
    <name evidence="2" type="ORF">PCL_09021</name>
</gene>
<comment type="caution">
    <text evidence="2">The sequence shown here is derived from an EMBL/GenBank/DDBJ whole genome shotgun (WGS) entry which is preliminary data.</text>
</comment>
<proteinExistence type="predicted"/>
<feature type="region of interest" description="Disordered" evidence="1">
    <location>
        <begin position="369"/>
        <end position="401"/>
    </location>
</feature>
<reference evidence="2 3" key="1">
    <citation type="journal article" date="2016" name="Front. Microbiol.">
        <title>Genome and transcriptome sequences reveal the specific parasitism of the nematophagous Purpureocillium lilacinum 36-1.</title>
        <authorList>
            <person name="Xie J."/>
            <person name="Li S."/>
            <person name="Mo C."/>
            <person name="Xiao X."/>
            <person name="Peng D."/>
            <person name="Wang G."/>
            <person name="Xiao Y."/>
        </authorList>
    </citation>
    <scope>NUCLEOTIDE SEQUENCE [LARGE SCALE GENOMIC DNA]</scope>
    <source>
        <strain evidence="2 3">36-1</strain>
    </source>
</reference>
<evidence type="ECO:0000256" key="1">
    <source>
        <dbReference type="SAM" id="MobiDB-lite"/>
    </source>
</evidence>
<dbReference type="AlphaFoldDB" id="A0A2U3EGT9"/>
<accession>A0A2U3EGT9</accession>
<sequence length="521" mass="59175">MIEEARPSAALVFRLWYKYGVLLLDFSSPGAPPLTPHSNNNPTQHYNASFDNSALKRRRETTLDAQGSTWPLGLPSLFRLALLPATTSRGIPLPGGMYHLEDLAKERCSHPSGRCPHSTCALRPRGSGKYQLSPYCEPHSCLFFDERGRLCDRPRVNHVSYCEDHNCVEDGCHNQRRWFGGRDMRRCDEHRCHFHDCTERRDRSDYCPDHKCRFDGCRDGVTNGLGHYCARHEIFRDGGGVGVRPSAAIPPCLFDGCDYPSLSGRRYCRFHECEVRECTLPLMAGVSNFCFEHKCRVCSGKKPADGRFCSQHRCAQLDCEDRALNGGWCDTHWTRRRRRRRTGSRPPGVWFEGAGDHNGDDLDYLDYGDDDDDDDGYDGERARRRSRARETPGRGGSPARVCLFRTGSGPVPDRICNQRAERGRQYCTRHLCRDYHCDAPARGETSYFCRHHECERDGCRRKVHGYDGPGFTMPGPSFVCARHRRCAIEGCGRDVDGYVIDALCSRHRFFGGPFRGSEGLL</sequence>
<dbReference type="Proteomes" id="UP000245956">
    <property type="component" value="Unassembled WGS sequence"/>
</dbReference>
<name>A0A2U3EGT9_PURLI</name>
<dbReference type="EMBL" id="LCWV01000004">
    <property type="protein sequence ID" value="PWI73745.1"/>
    <property type="molecule type" value="Genomic_DNA"/>
</dbReference>
<evidence type="ECO:0000313" key="3">
    <source>
        <dbReference type="Proteomes" id="UP000245956"/>
    </source>
</evidence>
<protein>
    <submittedName>
        <fullName evidence="2">Uncharacterized protein</fullName>
    </submittedName>
</protein>
<evidence type="ECO:0000313" key="2">
    <source>
        <dbReference type="EMBL" id="PWI73745.1"/>
    </source>
</evidence>